<evidence type="ECO:0000313" key="5">
    <source>
        <dbReference type="Proteomes" id="UP000179069"/>
    </source>
</evidence>
<feature type="region of interest" description="Disordered" evidence="1">
    <location>
        <begin position="164"/>
        <end position="188"/>
    </location>
</feature>
<comment type="caution">
    <text evidence="4">The sequence shown here is derived from an EMBL/GenBank/DDBJ whole genome shotgun (WGS) entry which is preliminary data.</text>
</comment>
<gene>
    <name evidence="4" type="ORF">A2785_03295</name>
</gene>
<organism evidence="4 5">
    <name type="scientific">Candidatus Chisholmbacteria bacterium RIFCSPHIGHO2_01_FULL_49_18</name>
    <dbReference type="NCBI Taxonomy" id="1797590"/>
    <lineage>
        <taxon>Bacteria</taxon>
        <taxon>Candidatus Chisholmiibacteriota</taxon>
    </lineage>
</organism>
<name>A0A1G1VMF5_9BACT</name>
<sequence>MKLNLPKLPRRLSLPVLPKVPILLPVVFVFLLLLFLTRQISLLAKRSMSLQEEFDQISASLTESQEQLASKSAELEELQSQDQVKVNLELNENLRNIKNTYSSAVATYEDLLKLKEQTDDTQDLDELYTQVLLDLTKEDYHSAQGKLGEIAAKIDAEQARLIAASTPPPQNVPESSTPPGSGYSRQSVPTDTGSFLVSIVAADLGSTRVIVDTASDGDCHNDCPVLSLATYVARNGAFAGINGSYFCPASYPSCSGKTNTFDTLTMNKNKVYFNSDNNVYSTIPAVIFGSGWVRFVGQSLEWGRDTGVDGVLANKPLLVSGGNLVFTGGGEAKEGARGGRSFVANKGNTIYIGVVHSATVAESAKVMQALGMENALNLDDGGSTALWSGGPASPGASQGGYKVGPGRDLPNVILFVGK</sequence>
<keyword evidence="2" id="KW-1133">Transmembrane helix</keyword>
<proteinExistence type="predicted"/>
<keyword evidence="2" id="KW-0812">Transmembrane</keyword>
<feature type="domain" description="Phosphodiester glycosidase" evidence="3">
    <location>
        <begin position="237"/>
        <end position="415"/>
    </location>
</feature>
<dbReference type="EMBL" id="MHCI01000014">
    <property type="protein sequence ID" value="OGY16592.1"/>
    <property type="molecule type" value="Genomic_DNA"/>
</dbReference>
<feature type="compositionally biased region" description="Polar residues" evidence="1">
    <location>
        <begin position="172"/>
        <end position="188"/>
    </location>
</feature>
<dbReference type="Pfam" id="PF09992">
    <property type="entry name" value="NAGPA"/>
    <property type="match status" value="1"/>
</dbReference>
<accession>A0A1G1VMF5</accession>
<dbReference type="Proteomes" id="UP000179069">
    <property type="component" value="Unassembled WGS sequence"/>
</dbReference>
<evidence type="ECO:0000256" key="2">
    <source>
        <dbReference type="SAM" id="Phobius"/>
    </source>
</evidence>
<evidence type="ECO:0000313" key="4">
    <source>
        <dbReference type="EMBL" id="OGY16592.1"/>
    </source>
</evidence>
<reference evidence="4 5" key="1">
    <citation type="journal article" date="2016" name="Nat. Commun.">
        <title>Thousands of microbial genomes shed light on interconnected biogeochemical processes in an aquifer system.</title>
        <authorList>
            <person name="Anantharaman K."/>
            <person name="Brown C.T."/>
            <person name="Hug L.A."/>
            <person name="Sharon I."/>
            <person name="Castelle C.J."/>
            <person name="Probst A.J."/>
            <person name="Thomas B.C."/>
            <person name="Singh A."/>
            <person name="Wilkins M.J."/>
            <person name="Karaoz U."/>
            <person name="Brodie E.L."/>
            <person name="Williams K.H."/>
            <person name="Hubbard S.S."/>
            <person name="Banfield J.F."/>
        </authorList>
    </citation>
    <scope>NUCLEOTIDE SEQUENCE [LARGE SCALE GENOMIC DNA]</scope>
</reference>
<dbReference type="AlphaFoldDB" id="A0A1G1VMF5"/>
<evidence type="ECO:0000259" key="3">
    <source>
        <dbReference type="Pfam" id="PF09992"/>
    </source>
</evidence>
<keyword evidence="2" id="KW-0472">Membrane</keyword>
<feature type="transmembrane region" description="Helical" evidence="2">
    <location>
        <begin position="20"/>
        <end position="37"/>
    </location>
</feature>
<evidence type="ECO:0000256" key="1">
    <source>
        <dbReference type="SAM" id="MobiDB-lite"/>
    </source>
</evidence>
<protein>
    <recommendedName>
        <fullName evidence="3">Phosphodiester glycosidase domain-containing protein</fullName>
    </recommendedName>
</protein>
<dbReference type="InterPro" id="IPR018711">
    <property type="entry name" value="NAGPA"/>
</dbReference>